<gene>
    <name evidence="2" type="ORF">OPV22_018165</name>
</gene>
<evidence type="ECO:0000256" key="1">
    <source>
        <dbReference type="SAM" id="SignalP"/>
    </source>
</evidence>
<reference evidence="2 3" key="1">
    <citation type="submission" date="2022-12" db="EMBL/GenBank/DDBJ databases">
        <title>Chromosome-scale assembly of the Ensete ventricosum genome.</title>
        <authorList>
            <person name="Dussert Y."/>
            <person name="Stocks J."/>
            <person name="Wendawek A."/>
            <person name="Woldeyes F."/>
            <person name="Nichols R.A."/>
            <person name="Borrell J.S."/>
        </authorList>
    </citation>
    <scope>NUCLEOTIDE SEQUENCE [LARGE SCALE GENOMIC DNA]</scope>
    <source>
        <strain evidence="3">cv. Maze</strain>
        <tissue evidence="2">Seeds</tissue>
    </source>
</reference>
<protein>
    <submittedName>
        <fullName evidence="2">Uncharacterized protein</fullName>
    </submittedName>
</protein>
<keyword evidence="3" id="KW-1185">Reference proteome</keyword>
<sequence length="82" mass="8952">MAARARAFYFLVFLLLAADLALSVQARPGCFHEEGVADEVDRWFGDLLLQEMKTAAGRSADGFTRYTLEGIKKSGPSPGDNN</sequence>
<feature type="chain" id="PRO_5043742736" evidence="1">
    <location>
        <begin position="27"/>
        <end position="82"/>
    </location>
</feature>
<accession>A0AAV8PG11</accession>
<feature type="signal peptide" evidence="1">
    <location>
        <begin position="1"/>
        <end position="26"/>
    </location>
</feature>
<comment type="caution">
    <text evidence="2">The sequence shown here is derived from an EMBL/GenBank/DDBJ whole genome shotgun (WGS) entry which is preliminary data.</text>
</comment>
<dbReference type="EMBL" id="JAQQAF010000005">
    <property type="protein sequence ID" value="KAJ8485680.1"/>
    <property type="molecule type" value="Genomic_DNA"/>
</dbReference>
<evidence type="ECO:0000313" key="2">
    <source>
        <dbReference type="EMBL" id="KAJ8485680.1"/>
    </source>
</evidence>
<evidence type="ECO:0000313" key="3">
    <source>
        <dbReference type="Proteomes" id="UP001222027"/>
    </source>
</evidence>
<dbReference type="Proteomes" id="UP001222027">
    <property type="component" value="Unassembled WGS sequence"/>
</dbReference>
<dbReference type="AlphaFoldDB" id="A0AAV8PG11"/>
<name>A0AAV8PG11_ENSVE</name>
<proteinExistence type="predicted"/>
<organism evidence="2 3">
    <name type="scientific">Ensete ventricosum</name>
    <name type="common">Abyssinian banana</name>
    <name type="synonym">Musa ensete</name>
    <dbReference type="NCBI Taxonomy" id="4639"/>
    <lineage>
        <taxon>Eukaryota</taxon>
        <taxon>Viridiplantae</taxon>
        <taxon>Streptophyta</taxon>
        <taxon>Embryophyta</taxon>
        <taxon>Tracheophyta</taxon>
        <taxon>Spermatophyta</taxon>
        <taxon>Magnoliopsida</taxon>
        <taxon>Liliopsida</taxon>
        <taxon>Zingiberales</taxon>
        <taxon>Musaceae</taxon>
        <taxon>Ensete</taxon>
    </lineage>
</organism>
<keyword evidence="1" id="KW-0732">Signal</keyword>